<name>A0A195E4A5_9HYME</name>
<dbReference type="EMBL" id="KQ979657">
    <property type="protein sequence ID" value="KYN19916.1"/>
    <property type="molecule type" value="Genomic_DNA"/>
</dbReference>
<keyword evidence="3" id="KW-1185">Reference proteome</keyword>
<gene>
    <name evidence="2" type="ORF">ALC57_07685</name>
</gene>
<feature type="non-terminal residue" evidence="2">
    <location>
        <position position="1"/>
    </location>
</feature>
<evidence type="ECO:0000313" key="2">
    <source>
        <dbReference type="EMBL" id="KYN19916.1"/>
    </source>
</evidence>
<protein>
    <submittedName>
        <fullName evidence="2">Uncharacterized protein</fullName>
    </submittedName>
</protein>
<proteinExistence type="predicted"/>
<feature type="region of interest" description="Disordered" evidence="1">
    <location>
        <begin position="16"/>
        <end position="44"/>
    </location>
</feature>
<dbReference type="AlphaFoldDB" id="A0A195E4A5"/>
<reference evidence="2 3" key="1">
    <citation type="submission" date="2015-09" db="EMBL/GenBank/DDBJ databases">
        <title>Trachymyrmex cornetzi WGS genome.</title>
        <authorList>
            <person name="Nygaard S."/>
            <person name="Hu H."/>
            <person name="Boomsma J."/>
            <person name="Zhang G."/>
        </authorList>
    </citation>
    <scope>NUCLEOTIDE SEQUENCE [LARGE SCALE GENOMIC DNA]</scope>
    <source>
        <strain evidence="2">Tcor2-1</strain>
        <tissue evidence="2">Whole body</tissue>
    </source>
</reference>
<organism evidence="2 3">
    <name type="scientific">Trachymyrmex cornetzi</name>
    <dbReference type="NCBI Taxonomy" id="471704"/>
    <lineage>
        <taxon>Eukaryota</taxon>
        <taxon>Metazoa</taxon>
        <taxon>Ecdysozoa</taxon>
        <taxon>Arthropoda</taxon>
        <taxon>Hexapoda</taxon>
        <taxon>Insecta</taxon>
        <taxon>Pterygota</taxon>
        <taxon>Neoptera</taxon>
        <taxon>Endopterygota</taxon>
        <taxon>Hymenoptera</taxon>
        <taxon>Apocrita</taxon>
        <taxon>Aculeata</taxon>
        <taxon>Formicoidea</taxon>
        <taxon>Formicidae</taxon>
        <taxon>Myrmicinae</taxon>
        <taxon>Trachymyrmex</taxon>
    </lineage>
</organism>
<evidence type="ECO:0000256" key="1">
    <source>
        <dbReference type="SAM" id="MobiDB-lite"/>
    </source>
</evidence>
<dbReference type="Proteomes" id="UP000078492">
    <property type="component" value="Unassembled WGS sequence"/>
</dbReference>
<sequence length="69" mass="7974">NLRVLIGSIRRRKRITRASRTDFNPRSRAASPLPPLSHIPGESYRSATWCERGNAIDIESEREREGKER</sequence>
<accession>A0A195E4A5</accession>
<evidence type="ECO:0000313" key="3">
    <source>
        <dbReference type="Proteomes" id="UP000078492"/>
    </source>
</evidence>